<dbReference type="InterPro" id="IPR046909">
    <property type="entry name" value="cREC_REC"/>
</dbReference>
<evidence type="ECO:0000313" key="4">
    <source>
        <dbReference type="Proteomes" id="UP000010959"/>
    </source>
</evidence>
<protein>
    <recommendedName>
        <fullName evidence="2">Cyclic-phosphate processing Receiver domain-containing protein</fullName>
    </recommendedName>
</protein>
<name>L7CAK7_RHOBT</name>
<feature type="compositionally biased region" description="Basic and acidic residues" evidence="1">
    <location>
        <begin position="11"/>
        <end position="25"/>
    </location>
</feature>
<accession>L7CAK7</accession>
<evidence type="ECO:0000256" key="1">
    <source>
        <dbReference type="SAM" id="MobiDB-lite"/>
    </source>
</evidence>
<evidence type="ECO:0000259" key="2">
    <source>
        <dbReference type="Pfam" id="PF20274"/>
    </source>
</evidence>
<gene>
    <name evidence="3" type="ORF">RBSWK_05904</name>
</gene>
<dbReference type="RefSeq" id="WP_007340432.1">
    <property type="nucleotide sequence ID" value="NZ_AMWG01000165.1"/>
</dbReference>
<dbReference type="Proteomes" id="UP000010959">
    <property type="component" value="Unassembled WGS sequence"/>
</dbReference>
<organism evidence="3 4">
    <name type="scientific">Rhodopirellula baltica SWK14</name>
    <dbReference type="NCBI Taxonomy" id="993516"/>
    <lineage>
        <taxon>Bacteria</taxon>
        <taxon>Pseudomonadati</taxon>
        <taxon>Planctomycetota</taxon>
        <taxon>Planctomycetia</taxon>
        <taxon>Pirellulales</taxon>
        <taxon>Pirellulaceae</taxon>
        <taxon>Rhodopirellula</taxon>
    </lineage>
</organism>
<sequence>MDSISTHTKPRWTDRSLDNDLGDDDRGTGYDVVLWIDEQVAIHGFVPPAMKVHSANVPARTKTENGNRAIEAMVSRYND</sequence>
<dbReference type="AlphaFoldDB" id="L7CAK7"/>
<dbReference type="PATRIC" id="fig|993516.3.peg.6328"/>
<dbReference type="EMBL" id="AMWG01000165">
    <property type="protein sequence ID" value="ELP30146.1"/>
    <property type="molecule type" value="Genomic_DNA"/>
</dbReference>
<comment type="caution">
    <text evidence="3">The sequence shown here is derived from an EMBL/GenBank/DDBJ whole genome shotgun (WGS) entry which is preliminary data.</text>
</comment>
<evidence type="ECO:0000313" key="3">
    <source>
        <dbReference type="EMBL" id="ELP30146.1"/>
    </source>
</evidence>
<feature type="domain" description="Cyclic-phosphate processing Receiver" evidence="2">
    <location>
        <begin position="10"/>
        <end position="64"/>
    </location>
</feature>
<dbReference type="Pfam" id="PF20274">
    <property type="entry name" value="cREC_REC"/>
    <property type="match status" value="1"/>
</dbReference>
<reference evidence="3 4" key="1">
    <citation type="journal article" date="2013" name="Mar. Genomics">
        <title>Expression of sulfatases in Rhodopirellula baltica and the diversity of sulfatases in the genus Rhodopirellula.</title>
        <authorList>
            <person name="Wegner C.E."/>
            <person name="Richter-Heitmann T."/>
            <person name="Klindworth A."/>
            <person name="Klockow C."/>
            <person name="Richter M."/>
            <person name="Achstetter T."/>
            <person name="Glockner F.O."/>
            <person name="Harder J."/>
        </authorList>
    </citation>
    <scope>NUCLEOTIDE SEQUENCE [LARGE SCALE GENOMIC DNA]</scope>
    <source>
        <strain evidence="3 4">SWK14</strain>
    </source>
</reference>
<proteinExistence type="predicted"/>
<feature type="region of interest" description="Disordered" evidence="1">
    <location>
        <begin position="1"/>
        <end position="25"/>
    </location>
</feature>